<name>W4K0B4_HETIT</name>
<organism evidence="4 5">
    <name type="scientific">Heterobasidion irregulare (strain TC 32-1)</name>
    <dbReference type="NCBI Taxonomy" id="747525"/>
    <lineage>
        <taxon>Eukaryota</taxon>
        <taxon>Fungi</taxon>
        <taxon>Dikarya</taxon>
        <taxon>Basidiomycota</taxon>
        <taxon>Agaricomycotina</taxon>
        <taxon>Agaricomycetes</taxon>
        <taxon>Russulales</taxon>
        <taxon>Bondarzewiaceae</taxon>
        <taxon>Heterobasidion</taxon>
        <taxon>Heterobasidion annosum species complex</taxon>
    </lineage>
</organism>
<dbReference type="OrthoDB" id="2686251at2759"/>
<accession>W4K0B4</accession>
<sequence>MAQSEGSSRSSATTEQLLQQILHALEKPTMEYRDETHVHTRFWTSYKNEAKEYDDEFLRKRNGDLDIVLIFSGLFSAVSTAFISGMQSDLSPDPNDETQALLMILVHTLNNSAFTTQSTDLPVWNGPDSTVVWVQSLLYASLMASLLAALGAMLGKQWLSDYAGIRRTGSIDARGRSRQRKTIAFEAWHFDTVMESLPILLQMSLMLFGIGLSAFIWSLQHTVSIILIVATSFGIMFYVFIVLSSLAYPDCPFQTPTSKFLRLIFGVIDRSARYARQDVAFYHSTRLYRLALTRGILIIALSIRHIIVYTLQTLSRLTISITEYSTRIVQFIFLRKTGGLAPWMGQSLDAIAVAWTLEASTDLGIITAAAHMVPEIEQWPVEINVLAALVQILDTFADCFDQSQHGRIQLVAAAEERALISGKALLHLYFARPFTPTDDNRWPFNDPVDGRGYQRLFHPGDHTSNDFRQLLENFQPPDADLKFICDILKRTFYSWLESNDPLADTHNGWALSDVSQVSDGLLHWFSHALIHCLSNPQLREAMKPKDAAVNVILTLLPREYLPKQILANCLLAAGLLMGQSIHEAPLIHSTNDHEVGMILLSVFDQLVTVMPIAPSSSRQNSPDAERESYALKLLDPLMQLLVENPHFHYVIHSIRFLRIPSNIRSDERRQAHLFKKLNFQASGFEYSASALRLKVLMACPASIKSRYQWYMEQGPYGRPAEHNDHPISRGTNSHTRGVLDPSSLESHRLSEKVLDIVTISRHTRSSNALAIADGLLILYDILDLNTHPATDFRARLFDVISWGMQHPASRVCHSALKLAHRLRPWLRDPLPWTDILQAKHFCQNFCASLFLSATTKHATDMPDLHILDDSLDYDRDIRYLDIICSLAQADQWHEAINSYGHIKRCINIAKKLCTLYAGDGHDTIPLYPELYEGSNHLGSYKGDLWSRLIYIIVSPSMAGLRQRSISPLNVDEELTWTFVLEAWRAQGVYDPTDIFISPMVQYTLEIISSHPHRATASLHEDIVATRDAMALHFIDQDAVGLFGPLLEKLQQHDGADGDATNSGNL</sequence>
<dbReference type="AlphaFoldDB" id="W4K0B4"/>
<feature type="transmembrane region" description="Helical" evidence="2">
    <location>
        <begin position="199"/>
        <end position="219"/>
    </location>
</feature>
<dbReference type="HOGENOM" id="CLU_011998_0_0_1"/>
<dbReference type="Pfam" id="PF20153">
    <property type="entry name" value="DUF6535"/>
    <property type="match status" value="1"/>
</dbReference>
<dbReference type="Proteomes" id="UP000030671">
    <property type="component" value="Unassembled WGS sequence"/>
</dbReference>
<dbReference type="InterPro" id="IPR045338">
    <property type="entry name" value="DUF6535"/>
</dbReference>
<feature type="region of interest" description="Disordered" evidence="1">
    <location>
        <begin position="720"/>
        <end position="741"/>
    </location>
</feature>
<feature type="transmembrane region" description="Helical" evidence="2">
    <location>
        <begin position="132"/>
        <end position="154"/>
    </location>
</feature>
<dbReference type="RefSeq" id="XP_009548886.1">
    <property type="nucleotide sequence ID" value="XM_009550591.1"/>
</dbReference>
<dbReference type="eggNOG" id="ENOG502R098">
    <property type="taxonomic scope" value="Eukaryota"/>
</dbReference>
<keyword evidence="5" id="KW-1185">Reference proteome</keyword>
<dbReference type="KEGG" id="hir:HETIRDRAFT_428469"/>
<feature type="transmembrane region" description="Helical" evidence="2">
    <location>
        <begin position="291"/>
        <end position="311"/>
    </location>
</feature>
<dbReference type="EMBL" id="KI925461">
    <property type="protein sequence ID" value="ETW78551.1"/>
    <property type="molecule type" value="Genomic_DNA"/>
</dbReference>
<evidence type="ECO:0000256" key="2">
    <source>
        <dbReference type="SAM" id="Phobius"/>
    </source>
</evidence>
<proteinExistence type="predicted"/>
<protein>
    <recommendedName>
        <fullName evidence="3">DUF6535 domain-containing protein</fullName>
    </recommendedName>
</protein>
<keyword evidence="2" id="KW-0472">Membrane</keyword>
<dbReference type="GeneID" id="20674278"/>
<dbReference type="InParanoid" id="W4K0B4"/>
<keyword evidence="2" id="KW-0812">Transmembrane</keyword>
<evidence type="ECO:0000259" key="3">
    <source>
        <dbReference type="Pfam" id="PF20153"/>
    </source>
</evidence>
<evidence type="ECO:0000256" key="1">
    <source>
        <dbReference type="SAM" id="MobiDB-lite"/>
    </source>
</evidence>
<dbReference type="STRING" id="747525.W4K0B4"/>
<evidence type="ECO:0000313" key="4">
    <source>
        <dbReference type="EMBL" id="ETW78551.1"/>
    </source>
</evidence>
<reference evidence="4 5" key="1">
    <citation type="journal article" date="2012" name="New Phytol.">
        <title>Insight into trade-off between wood decay and parasitism from the genome of a fungal forest pathogen.</title>
        <authorList>
            <person name="Olson A."/>
            <person name="Aerts A."/>
            <person name="Asiegbu F."/>
            <person name="Belbahri L."/>
            <person name="Bouzid O."/>
            <person name="Broberg A."/>
            <person name="Canback B."/>
            <person name="Coutinho P.M."/>
            <person name="Cullen D."/>
            <person name="Dalman K."/>
            <person name="Deflorio G."/>
            <person name="van Diepen L.T."/>
            <person name="Dunand C."/>
            <person name="Duplessis S."/>
            <person name="Durling M."/>
            <person name="Gonthier P."/>
            <person name="Grimwood J."/>
            <person name="Fossdal C.G."/>
            <person name="Hansson D."/>
            <person name="Henrissat B."/>
            <person name="Hietala A."/>
            <person name="Himmelstrand K."/>
            <person name="Hoffmeister D."/>
            <person name="Hogberg N."/>
            <person name="James T.Y."/>
            <person name="Karlsson M."/>
            <person name="Kohler A."/>
            <person name="Kues U."/>
            <person name="Lee Y.H."/>
            <person name="Lin Y.C."/>
            <person name="Lind M."/>
            <person name="Lindquist E."/>
            <person name="Lombard V."/>
            <person name="Lucas S."/>
            <person name="Lunden K."/>
            <person name="Morin E."/>
            <person name="Murat C."/>
            <person name="Park J."/>
            <person name="Raffaello T."/>
            <person name="Rouze P."/>
            <person name="Salamov A."/>
            <person name="Schmutz J."/>
            <person name="Solheim H."/>
            <person name="Stahlberg J."/>
            <person name="Velez H."/>
            <person name="de Vries R.P."/>
            <person name="Wiebenga A."/>
            <person name="Woodward S."/>
            <person name="Yakovlev I."/>
            <person name="Garbelotto M."/>
            <person name="Martin F."/>
            <person name="Grigoriev I.V."/>
            <person name="Stenlid J."/>
        </authorList>
    </citation>
    <scope>NUCLEOTIDE SEQUENCE [LARGE SCALE GENOMIC DNA]</scope>
    <source>
        <strain evidence="4 5">TC 32-1</strain>
    </source>
</reference>
<feature type="transmembrane region" description="Helical" evidence="2">
    <location>
        <begin position="67"/>
        <end position="86"/>
    </location>
</feature>
<keyword evidence="2" id="KW-1133">Transmembrane helix</keyword>
<evidence type="ECO:0000313" key="5">
    <source>
        <dbReference type="Proteomes" id="UP000030671"/>
    </source>
</evidence>
<gene>
    <name evidence="4" type="ORF">HETIRDRAFT_428469</name>
</gene>
<feature type="domain" description="DUF6535" evidence="3">
    <location>
        <begin position="43"/>
        <end position="218"/>
    </location>
</feature>
<feature type="transmembrane region" description="Helical" evidence="2">
    <location>
        <begin position="225"/>
        <end position="248"/>
    </location>
</feature>